<accession>A0A6G3U248</accession>
<name>A0A6G3U248_9ACTN</name>
<gene>
    <name evidence="2" type="ORF">G3I38_15415</name>
</gene>
<protein>
    <submittedName>
        <fullName evidence="2">SAM-dependent methyltransferase</fullName>
    </submittedName>
</protein>
<reference evidence="2" key="1">
    <citation type="submission" date="2020-01" db="EMBL/GenBank/DDBJ databases">
        <title>Insect and environment-associated Actinomycetes.</title>
        <authorList>
            <person name="Currrie C."/>
            <person name="Chevrette M."/>
            <person name="Carlson C."/>
            <person name="Stubbendieck R."/>
            <person name="Wendt-Pienkowski E."/>
        </authorList>
    </citation>
    <scope>NUCLEOTIDE SEQUENCE</scope>
    <source>
        <strain evidence="2">SID7958</strain>
    </source>
</reference>
<evidence type="ECO:0000313" key="2">
    <source>
        <dbReference type="EMBL" id="NEC80582.1"/>
    </source>
</evidence>
<sequence>VTACAAAHGLLPAGRARFTGHGQGRSPRRTIADLRRGWFMTLPPGDPLADGFADRLARLPDQDRPRPDPVFDLRAFRKPAAR</sequence>
<dbReference type="GO" id="GO:0008168">
    <property type="term" value="F:methyltransferase activity"/>
    <property type="evidence" value="ECO:0007669"/>
    <property type="project" value="UniProtKB-KW"/>
</dbReference>
<dbReference type="EMBL" id="JAAGMU010000810">
    <property type="protein sequence ID" value="NEC80582.1"/>
    <property type="molecule type" value="Genomic_DNA"/>
</dbReference>
<feature type="non-terminal residue" evidence="2">
    <location>
        <position position="1"/>
    </location>
</feature>
<comment type="caution">
    <text evidence="2">The sequence shown here is derived from an EMBL/GenBank/DDBJ whole genome shotgun (WGS) entry which is preliminary data.</text>
</comment>
<feature type="compositionally biased region" description="Basic and acidic residues" evidence="1">
    <location>
        <begin position="58"/>
        <end position="75"/>
    </location>
</feature>
<keyword evidence="2" id="KW-0489">Methyltransferase</keyword>
<organism evidence="2">
    <name type="scientific">Streptomyces sp. SID7958</name>
    <dbReference type="NCBI Taxonomy" id="2706093"/>
    <lineage>
        <taxon>Bacteria</taxon>
        <taxon>Bacillati</taxon>
        <taxon>Actinomycetota</taxon>
        <taxon>Actinomycetes</taxon>
        <taxon>Kitasatosporales</taxon>
        <taxon>Streptomycetaceae</taxon>
        <taxon>Streptomyces</taxon>
    </lineage>
</organism>
<evidence type="ECO:0000256" key="1">
    <source>
        <dbReference type="SAM" id="MobiDB-lite"/>
    </source>
</evidence>
<feature type="region of interest" description="Disordered" evidence="1">
    <location>
        <begin position="58"/>
        <end position="82"/>
    </location>
</feature>
<proteinExistence type="predicted"/>
<dbReference type="GO" id="GO:0032259">
    <property type="term" value="P:methylation"/>
    <property type="evidence" value="ECO:0007669"/>
    <property type="project" value="UniProtKB-KW"/>
</dbReference>
<dbReference type="AlphaFoldDB" id="A0A6G3U248"/>
<keyword evidence="2" id="KW-0808">Transferase</keyword>